<gene>
    <name evidence="2" type="ORF">HM131_04110</name>
</gene>
<reference evidence="2 3" key="1">
    <citation type="submission" date="2017-04" db="EMBL/GenBank/DDBJ databases">
        <title>The whole genome sequencing and assembly of Halobacillus mangrovi strain.</title>
        <authorList>
            <person name="Lee S.-J."/>
            <person name="Park M.-K."/>
            <person name="Kim J.-Y."/>
            <person name="Lee Y.-J."/>
            <person name="Yi H."/>
            <person name="Bahn Y.-S."/>
            <person name="Kim J.F."/>
            <person name="Lee D.-W."/>
        </authorList>
    </citation>
    <scope>NUCLEOTIDE SEQUENCE [LARGE SCALE GENOMIC DNA]</scope>
    <source>
        <strain evidence="2 3">KTB 131</strain>
    </source>
</reference>
<dbReference type="Proteomes" id="UP000192527">
    <property type="component" value="Chromosome"/>
</dbReference>
<evidence type="ECO:0000313" key="2">
    <source>
        <dbReference type="EMBL" id="ARI76068.1"/>
    </source>
</evidence>
<evidence type="ECO:0000313" key="3">
    <source>
        <dbReference type="Proteomes" id="UP000192527"/>
    </source>
</evidence>
<keyword evidence="1" id="KW-0812">Transmembrane</keyword>
<dbReference type="STRING" id="402384.HM131_04110"/>
<feature type="transmembrane region" description="Helical" evidence="1">
    <location>
        <begin position="6"/>
        <end position="27"/>
    </location>
</feature>
<keyword evidence="1" id="KW-0472">Membrane</keyword>
<evidence type="ECO:0000256" key="1">
    <source>
        <dbReference type="SAM" id="Phobius"/>
    </source>
</evidence>
<dbReference type="KEGG" id="hmn:HM131_04110"/>
<keyword evidence="1" id="KW-1133">Transmembrane helix</keyword>
<sequence>MADVYSGEVCFGLFVIEFVLFIFIGFITCRGTSTPWIIFPIFEKQRFLVLRSTIRDENRFFAFFLCEKEMSIASSSYYEGGAITRFTEL</sequence>
<accession>A0A1W5ZS05</accession>
<protein>
    <submittedName>
        <fullName evidence="2">Uncharacterized protein</fullName>
    </submittedName>
</protein>
<dbReference type="EMBL" id="CP020772">
    <property type="protein sequence ID" value="ARI76068.1"/>
    <property type="molecule type" value="Genomic_DNA"/>
</dbReference>
<proteinExistence type="predicted"/>
<organism evidence="2 3">
    <name type="scientific">Halobacillus mangrovi</name>
    <dbReference type="NCBI Taxonomy" id="402384"/>
    <lineage>
        <taxon>Bacteria</taxon>
        <taxon>Bacillati</taxon>
        <taxon>Bacillota</taxon>
        <taxon>Bacilli</taxon>
        <taxon>Bacillales</taxon>
        <taxon>Bacillaceae</taxon>
        <taxon>Halobacillus</taxon>
    </lineage>
</organism>
<name>A0A1W5ZS05_9BACI</name>
<keyword evidence="3" id="KW-1185">Reference proteome</keyword>
<dbReference type="AlphaFoldDB" id="A0A1W5ZS05"/>